<name>A0A8H2JGJ1_MYCMU</name>
<dbReference type="EMBL" id="POTL01000001">
    <property type="protein sequence ID" value="TLH55657.1"/>
    <property type="molecule type" value="Genomic_DNA"/>
</dbReference>
<sequence length="60" mass="6582">MTAFTMTVAELDLAQVVASCCQQSLAIPQNLDFEEKVVSPTYEIWLKSVVTVPVVDYAST</sequence>
<accession>A0A8H2JGJ1</accession>
<organism evidence="1">
    <name type="scientific">Mycolicibacterium mucogenicum DSM 44124</name>
    <dbReference type="NCBI Taxonomy" id="1226753"/>
    <lineage>
        <taxon>Bacteria</taxon>
        <taxon>Bacillati</taxon>
        <taxon>Actinomycetota</taxon>
        <taxon>Actinomycetes</taxon>
        <taxon>Mycobacteriales</taxon>
        <taxon>Mycobacteriaceae</taxon>
        <taxon>Mycolicibacterium</taxon>
    </lineage>
</organism>
<proteinExistence type="predicted"/>
<reference evidence="1" key="1">
    <citation type="submission" date="2018-01" db="EMBL/GenBank/DDBJ databases">
        <title>Comparative genomics of Mycobacterium mucogenicum and Mycobacterium neoaurum clade members emphasizing tRNA and non-coding RNA.</title>
        <authorList>
            <person name="Behra P.R.K."/>
            <person name="Pettersson B.M.F."/>
            <person name="Das S."/>
            <person name="Dasgupta S."/>
            <person name="Kirsebom L.A."/>
        </authorList>
    </citation>
    <scope>NUCLEOTIDE SEQUENCE</scope>
    <source>
        <strain evidence="1">DSM 44124</strain>
    </source>
</reference>
<protein>
    <submittedName>
        <fullName evidence="1">Uncharacterized protein</fullName>
    </submittedName>
</protein>
<comment type="caution">
    <text evidence="1">The sequence shown here is derived from an EMBL/GenBank/DDBJ whole genome shotgun (WGS) entry which is preliminary data.</text>
</comment>
<evidence type="ECO:0000313" key="1">
    <source>
        <dbReference type="EMBL" id="TLH55657.1"/>
    </source>
</evidence>
<gene>
    <name evidence="1" type="ORF">C1S78_27715</name>
</gene>
<dbReference type="AlphaFoldDB" id="A0A8H2JGJ1"/>